<dbReference type="AlphaFoldDB" id="A0A1G2PG43"/>
<keyword evidence="2 6" id="KW-0812">Transmembrane</keyword>
<comment type="caution">
    <text evidence="7">The sequence shown here is derived from an EMBL/GenBank/DDBJ whole genome shotgun (WGS) entry which is preliminary data.</text>
</comment>
<protein>
    <recommendedName>
        <fullName evidence="9">Rod shape-determining protein RodA</fullName>
    </recommendedName>
</protein>
<reference evidence="7 8" key="1">
    <citation type="journal article" date="2016" name="Nat. Commun.">
        <title>Thousands of microbial genomes shed light on interconnected biogeochemical processes in an aquifer system.</title>
        <authorList>
            <person name="Anantharaman K."/>
            <person name="Brown C.T."/>
            <person name="Hug L.A."/>
            <person name="Sharon I."/>
            <person name="Castelle C.J."/>
            <person name="Probst A.J."/>
            <person name="Thomas B.C."/>
            <person name="Singh A."/>
            <person name="Wilkins M.J."/>
            <person name="Karaoz U."/>
            <person name="Brodie E.L."/>
            <person name="Williams K.H."/>
            <person name="Hubbard S.S."/>
            <person name="Banfield J.F."/>
        </authorList>
    </citation>
    <scope>NUCLEOTIDE SEQUENCE [LARGE SCALE GENOMIC DNA]</scope>
</reference>
<feature type="transmembrane region" description="Helical" evidence="6">
    <location>
        <begin position="100"/>
        <end position="122"/>
    </location>
</feature>
<feature type="transmembrane region" description="Helical" evidence="6">
    <location>
        <begin position="134"/>
        <end position="153"/>
    </location>
</feature>
<evidence type="ECO:0000256" key="2">
    <source>
        <dbReference type="ARBA" id="ARBA00022692"/>
    </source>
</evidence>
<evidence type="ECO:0000256" key="6">
    <source>
        <dbReference type="SAM" id="Phobius"/>
    </source>
</evidence>
<gene>
    <name evidence="7" type="ORF">A2828_03430</name>
</gene>
<feature type="transmembrane region" description="Helical" evidence="6">
    <location>
        <begin position="41"/>
        <end position="61"/>
    </location>
</feature>
<name>A0A1G2PG43_9BACT</name>
<feature type="transmembrane region" description="Helical" evidence="6">
    <location>
        <begin position="159"/>
        <end position="176"/>
    </location>
</feature>
<dbReference type="GO" id="GO:0005886">
    <property type="term" value="C:plasma membrane"/>
    <property type="evidence" value="ECO:0007669"/>
    <property type="project" value="TreeGrafter"/>
</dbReference>
<dbReference type="GO" id="GO:0051301">
    <property type="term" value="P:cell division"/>
    <property type="evidence" value="ECO:0007669"/>
    <property type="project" value="InterPro"/>
</dbReference>
<dbReference type="GO" id="GO:0008360">
    <property type="term" value="P:regulation of cell shape"/>
    <property type="evidence" value="ECO:0007669"/>
    <property type="project" value="UniProtKB-KW"/>
</dbReference>
<dbReference type="EMBL" id="MHSR01000004">
    <property type="protein sequence ID" value="OHA47290.1"/>
    <property type="molecule type" value="Genomic_DNA"/>
</dbReference>
<keyword evidence="4 6" id="KW-1133">Transmembrane helix</keyword>
<evidence type="ECO:0000313" key="7">
    <source>
        <dbReference type="EMBL" id="OHA47290.1"/>
    </source>
</evidence>
<dbReference type="GO" id="GO:0032153">
    <property type="term" value="C:cell division site"/>
    <property type="evidence" value="ECO:0007669"/>
    <property type="project" value="TreeGrafter"/>
</dbReference>
<dbReference type="PANTHER" id="PTHR30474">
    <property type="entry name" value="CELL CYCLE PROTEIN"/>
    <property type="match status" value="1"/>
</dbReference>
<feature type="transmembrane region" description="Helical" evidence="6">
    <location>
        <begin position="270"/>
        <end position="290"/>
    </location>
</feature>
<feature type="transmembrane region" description="Helical" evidence="6">
    <location>
        <begin position="73"/>
        <end position="94"/>
    </location>
</feature>
<evidence type="ECO:0000256" key="4">
    <source>
        <dbReference type="ARBA" id="ARBA00022989"/>
    </source>
</evidence>
<dbReference type="Proteomes" id="UP000178869">
    <property type="component" value="Unassembled WGS sequence"/>
</dbReference>
<organism evidence="7 8">
    <name type="scientific">Candidatus Terrybacteria bacterium RIFCSPHIGHO2_01_FULL_43_35</name>
    <dbReference type="NCBI Taxonomy" id="1802361"/>
    <lineage>
        <taxon>Bacteria</taxon>
        <taxon>Candidatus Terryibacteriota</taxon>
    </lineage>
</organism>
<dbReference type="InterPro" id="IPR001182">
    <property type="entry name" value="FtsW/RodA"/>
</dbReference>
<proteinExistence type="predicted"/>
<feature type="transmembrane region" description="Helical" evidence="6">
    <location>
        <begin position="183"/>
        <end position="205"/>
    </location>
</feature>
<evidence type="ECO:0008006" key="9">
    <source>
        <dbReference type="Google" id="ProtNLM"/>
    </source>
</evidence>
<keyword evidence="3" id="KW-0133">Cell shape</keyword>
<feature type="transmembrane region" description="Helical" evidence="6">
    <location>
        <begin position="302"/>
        <end position="324"/>
    </location>
</feature>
<sequence length="373" mass="40909">MLKFLRNLDFLLLGSTFFLILIGLATTFFLSRDNPLIRLQITKQIIFALTGLTLFIVLAYFDLRFLRTRSLWVLFVYGAAVLSLVLVLIFGVRVHGATSWFRIGLFTLQPIEFVNIAIILLLSKYFSVRHAEIARFRHIAISGLYVAIPIGIAVFQPDLGAAIVLGAIWLGTLLLLELPLRHIVILGLGGLAIFIFAWVSVLAPYQKGRLISFALTSDPQGAGYHARQAIVSVGSGGLTGRQAGEPTQASQDFLPESTTDFIFAASVERFGLVGATAIILGFLVLLWRIIRIASLATNNFIRSFAAGSALLFFTHGLIHVGMNLGLMPVTGLPMPFFSYGGSHLISGFIILGILESLRIHQAQMQLDTNYLES</sequence>
<dbReference type="Pfam" id="PF01098">
    <property type="entry name" value="FTSW_RODA_SPOVE"/>
    <property type="match status" value="1"/>
</dbReference>
<feature type="transmembrane region" description="Helical" evidence="6">
    <location>
        <begin position="336"/>
        <end position="354"/>
    </location>
</feature>
<evidence type="ECO:0000256" key="5">
    <source>
        <dbReference type="ARBA" id="ARBA00023136"/>
    </source>
</evidence>
<comment type="subcellular location">
    <subcellularLocation>
        <location evidence="1">Membrane</location>
        <topology evidence="1">Multi-pass membrane protein</topology>
    </subcellularLocation>
</comment>
<evidence type="ECO:0000256" key="1">
    <source>
        <dbReference type="ARBA" id="ARBA00004141"/>
    </source>
</evidence>
<dbReference type="GO" id="GO:0015648">
    <property type="term" value="F:lipid-linked peptidoglycan transporter activity"/>
    <property type="evidence" value="ECO:0007669"/>
    <property type="project" value="TreeGrafter"/>
</dbReference>
<evidence type="ECO:0000313" key="8">
    <source>
        <dbReference type="Proteomes" id="UP000178869"/>
    </source>
</evidence>
<keyword evidence="5 6" id="KW-0472">Membrane</keyword>
<evidence type="ECO:0000256" key="3">
    <source>
        <dbReference type="ARBA" id="ARBA00022960"/>
    </source>
</evidence>
<accession>A0A1G2PG43</accession>